<dbReference type="AlphaFoldDB" id="A2ENU4"/>
<keyword evidence="1" id="KW-0812">Transmembrane</keyword>
<organism evidence="2 3">
    <name type="scientific">Trichomonas vaginalis (strain ATCC PRA-98 / G3)</name>
    <dbReference type="NCBI Taxonomy" id="412133"/>
    <lineage>
        <taxon>Eukaryota</taxon>
        <taxon>Metamonada</taxon>
        <taxon>Parabasalia</taxon>
        <taxon>Trichomonadida</taxon>
        <taxon>Trichomonadidae</taxon>
        <taxon>Trichomonas</taxon>
    </lineage>
</organism>
<accession>A2ENU4</accession>
<dbReference type="InParanoid" id="A2ENU4"/>
<name>A2ENU4_TRIV3</name>
<dbReference type="VEuPathDB" id="TrichDB:TVAG_216100"/>
<dbReference type="RefSeq" id="XP_001317857.1">
    <property type="nucleotide sequence ID" value="XM_001317822.1"/>
</dbReference>
<feature type="transmembrane region" description="Helical" evidence="1">
    <location>
        <begin position="237"/>
        <end position="257"/>
    </location>
</feature>
<sequence>MGNLSQTSAIMSLITFLQNIGSAIDFDKFPVTAKIKKWAGALKNLITLIATAVLSFFAVVFLIPGLLGLCEWSRRLRLKLKSILKKLTFTVFALFLDIFYVPILTYFLQIIYSTSVQCPEGYYWGAYRGEDALLKTKGHCIPCGPILKYKYPGIQNFINDQVSPNTSASVFRKFTKFMSNNPGILEETFNALNASLDPYSEITKTCPYLCSGNPVRVVKSEPSIYFDYQILPTYTLFLYWAIAFVMIGCPVLYFFLINRARKQFKTMAAYGDSKEYRWHCLMIRVETVGAKFCKDLTYFNPYWAIVKILCFTCYYIGKLCTQKHHWLSSSFTHSDVYIDISSPTIFCISQQHY</sequence>
<keyword evidence="3" id="KW-1185">Reference proteome</keyword>
<keyword evidence="1" id="KW-0472">Membrane</keyword>
<dbReference type="EMBL" id="DS113443">
    <property type="protein sequence ID" value="EAY05634.1"/>
    <property type="molecule type" value="Genomic_DNA"/>
</dbReference>
<reference evidence="2" key="2">
    <citation type="journal article" date="2007" name="Science">
        <title>Draft genome sequence of the sexually transmitted pathogen Trichomonas vaginalis.</title>
        <authorList>
            <person name="Carlton J.M."/>
            <person name="Hirt R.P."/>
            <person name="Silva J.C."/>
            <person name="Delcher A.L."/>
            <person name="Schatz M."/>
            <person name="Zhao Q."/>
            <person name="Wortman J.R."/>
            <person name="Bidwell S.L."/>
            <person name="Alsmark U.C.M."/>
            <person name="Besteiro S."/>
            <person name="Sicheritz-Ponten T."/>
            <person name="Noel C.J."/>
            <person name="Dacks J.B."/>
            <person name="Foster P.G."/>
            <person name="Simillion C."/>
            <person name="Van de Peer Y."/>
            <person name="Miranda-Saavedra D."/>
            <person name="Barton G.J."/>
            <person name="Westrop G.D."/>
            <person name="Mueller S."/>
            <person name="Dessi D."/>
            <person name="Fiori P.L."/>
            <person name="Ren Q."/>
            <person name="Paulsen I."/>
            <person name="Zhang H."/>
            <person name="Bastida-Corcuera F.D."/>
            <person name="Simoes-Barbosa A."/>
            <person name="Brown M.T."/>
            <person name="Hayes R.D."/>
            <person name="Mukherjee M."/>
            <person name="Okumura C.Y."/>
            <person name="Schneider R."/>
            <person name="Smith A.J."/>
            <person name="Vanacova S."/>
            <person name="Villalvazo M."/>
            <person name="Haas B.J."/>
            <person name="Pertea M."/>
            <person name="Feldblyum T.V."/>
            <person name="Utterback T.R."/>
            <person name="Shu C.L."/>
            <person name="Osoegawa K."/>
            <person name="de Jong P.J."/>
            <person name="Hrdy I."/>
            <person name="Horvathova L."/>
            <person name="Zubacova Z."/>
            <person name="Dolezal P."/>
            <person name="Malik S.B."/>
            <person name="Logsdon J.M. Jr."/>
            <person name="Henze K."/>
            <person name="Gupta A."/>
            <person name="Wang C.C."/>
            <person name="Dunne R.L."/>
            <person name="Upcroft J.A."/>
            <person name="Upcroft P."/>
            <person name="White O."/>
            <person name="Salzberg S.L."/>
            <person name="Tang P."/>
            <person name="Chiu C.-H."/>
            <person name="Lee Y.-S."/>
            <person name="Embley T.M."/>
            <person name="Coombs G.H."/>
            <person name="Mottram J.C."/>
            <person name="Tachezy J."/>
            <person name="Fraser-Liggett C.M."/>
            <person name="Johnson P.J."/>
        </authorList>
    </citation>
    <scope>NUCLEOTIDE SEQUENCE [LARGE SCALE GENOMIC DNA]</scope>
    <source>
        <strain evidence="2">G3</strain>
    </source>
</reference>
<protein>
    <submittedName>
        <fullName evidence="2">Uncharacterized protein</fullName>
    </submittedName>
</protein>
<evidence type="ECO:0000313" key="3">
    <source>
        <dbReference type="Proteomes" id="UP000001542"/>
    </source>
</evidence>
<evidence type="ECO:0000313" key="2">
    <source>
        <dbReference type="EMBL" id="EAY05634.1"/>
    </source>
</evidence>
<dbReference type="KEGG" id="tva:4763500"/>
<feature type="transmembrane region" description="Helical" evidence="1">
    <location>
        <begin position="47"/>
        <end position="70"/>
    </location>
</feature>
<dbReference type="VEuPathDB" id="TrichDB:TVAGG3_0249210"/>
<gene>
    <name evidence="2" type="ORF">TVAG_216100</name>
</gene>
<proteinExistence type="predicted"/>
<keyword evidence="1" id="KW-1133">Transmembrane helix</keyword>
<evidence type="ECO:0000256" key="1">
    <source>
        <dbReference type="SAM" id="Phobius"/>
    </source>
</evidence>
<reference evidence="2" key="1">
    <citation type="submission" date="2006-10" db="EMBL/GenBank/DDBJ databases">
        <authorList>
            <person name="Amadeo P."/>
            <person name="Zhao Q."/>
            <person name="Wortman J."/>
            <person name="Fraser-Liggett C."/>
            <person name="Carlton J."/>
        </authorList>
    </citation>
    <scope>NUCLEOTIDE SEQUENCE</scope>
    <source>
        <strain evidence="2">G3</strain>
    </source>
</reference>
<dbReference type="PANTHER" id="PTHR34993:SF1">
    <property type="entry name" value="TRANSMEMBRANE PROTEIN"/>
    <property type="match status" value="1"/>
</dbReference>
<dbReference type="PANTHER" id="PTHR34993">
    <property type="entry name" value="TRANSMEMBRANE PROTEIN"/>
    <property type="match status" value="1"/>
</dbReference>
<feature type="transmembrane region" description="Helical" evidence="1">
    <location>
        <begin position="91"/>
        <end position="112"/>
    </location>
</feature>
<dbReference type="Proteomes" id="UP000001542">
    <property type="component" value="Unassembled WGS sequence"/>
</dbReference>